<dbReference type="EMBL" id="JXTC01000297">
    <property type="protein sequence ID" value="PON68270.1"/>
    <property type="molecule type" value="Genomic_DNA"/>
</dbReference>
<reference evidence="3" key="1">
    <citation type="submission" date="2016-06" db="EMBL/GenBank/DDBJ databases">
        <title>Parallel loss of symbiosis genes in relatives of nitrogen-fixing non-legume Parasponia.</title>
        <authorList>
            <person name="Van Velzen R."/>
            <person name="Holmer R."/>
            <person name="Bu F."/>
            <person name="Rutten L."/>
            <person name="Van Zeijl A."/>
            <person name="Liu W."/>
            <person name="Santuari L."/>
            <person name="Cao Q."/>
            <person name="Sharma T."/>
            <person name="Shen D."/>
            <person name="Roswanjaya Y."/>
            <person name="Wardhani T."/>
            <person name="Kalhor M.S."/>
            <person name="Jansen J."/>
            <person name="Van den Hoogen J."/>
            <person name="Gungor B."/>
            <person name="Hartog M."/>
            <person name="Hontelez J."/>
            <person name="Verver J."/>
            <person name="Yang W.-C."/>
            <person name="Schijlen E."/>
            <person name="Repin R."/>
            <person name="Schilthuizen M."/>
            <person name="Schranz E."/>
            <person name="Heidstra R."/>
            <person name="Miyata K."/>
            <person name="Fedorova E."/>
            <person name="Kohlen W."/>
            <person name="Bisseling T."/>
            <person name="Smit S."/>
            <person name="Geurts R."/>
        </authorList>
    </citation>
    <scope>NUCLEOTIDE SEQUENCE [LARGE SCALE GENOMIC DNA]</scope>
    <source>
        <strain evidence="3">cv. RG33-2</strain>
    </source>
</reference>
<accession>A0A2P5D4P7</accession>
<protein>
    <submittedName>
        <fullName evidence="2">Uncharacterized protein</fullName>
    </submittedName>
</protein>
<feature type="non-terminal residue" evidence="2">
    <location>
        <position position="1"/>
    </location>
</feature>
<gene>
    <name evidence="2" type="ORF">TorRG33x02_262520</name>
</gene>
<dbReference type="Proteomes" id="UP000237000">
    <property type="component" value="Unassembled WGS sequence"/>
</dbReference>
<feature type="region of interest" description="Disordered" evidence="1">
    <location>
        <begin position="1"/>
        <end position="20"/>
    </location>
</feature>
<comment type="caution">
    <text evidence="2">The sequence shown here is derived from an EMBL/GenBank/DDBJ whole genome shotgun (WGS) entry which is preliminary data.</text>
</comment>
<evidence type="ECO:0000313" key="3">
    <source>
        <dbReference type="Proteomes" id="UP000237000"/>
    </source>
</evidence>
<keyword evidence="3" id="KW-1185">Reference proteome</keyword>
<organism evidence="2 3">
    <name type="scientific">Trema orientale</name>
    <name type="common">Charcoal tree</name>
    <name type="synonym">Celtis orientalis</name>
    <dbReference type="NCBI Taxonomy" id="63057"/>
    <lineage>
        <taxon>Eukaryota</taxon>
        <taxon>Viridiplantae</taxon>
        <taxon>Streptophyta</taxon>
        <taxon>Embryophyta</taxon>
        <taxon>Tracheophyta</taxon>
        <taxon>Spermatophyta</taxon>
        <taxon>Magnoliopsida</taxon>
        <taxon>eudicotyledons</taxon>
        <taxon>Gunneridae</taxon>
        <taxon>Pentapetalae</taxon>
        <taxon>rosids</taxon>
        <taxon>fabids</taxon>
        <taxon>Rosales</taxon>
        <taxon>Cannabaceae</taxon>
        <taxon>Trema</taxon>
    </lineage>
</organism>
<dbReference type="AlphaFoldDB" id="A0A2P5D4P7"/>
<dbReference type="InParanoid" id="A0A2P5D4P7"/>
<name>A0A2P5D4P7_TREOI</name>
<evidence type="ECO:0000313" key="2">
    <source>
        <dbReference type="EMBL" id="PON68270.1"/>
    </source>
</evidence>
<evidence type="ECO:0000256" key="1">
    <source>
        <dbReference type="SAM" id="MobiDB-lite"/>
    </source>
</evidence>
<sequence length="53" mass="6164">VSTSSFKAGRDLARRRDPRKKAGLMDRDFIQTIRIPRYLQAVSENPDQITIKF</sequence>
<proteinExistence type="predicted"/>